<keyword evidence="7" id="KW-1185">Reference proteome</keyword>
<sequence>MRYYIMVRLTKQVSALAFAISVAASTSAIASEGGFYVGGQLQSSTFGHTIQRDTGSATNPSITTFTEESDAAFGIHAGYKHHLTSDVFVATEVFYNAEGAETRNINNMLQTELELNSTYGINFKAGVDVTDKFSVYGIAGATVLDFDIHNSYPFAPPMRSGSADEVGLSLGAGFEYQIDDRWSVRGEYIQVQDVDFSPLPEVAVPGKINPNDVDYSTLSFGVSYRF</sequence>
<dbReference type="AlphaFoldDB" id="A0A437QCJ1"/>
<protein>
    <submittedName>
        <fullName evidence="6">Porin family protein</fullName>
    </submittedName>
</protein>
<dbReference type="InterPro" id="IPR011250">
    <property type="entry name" value="OMP/PagP_B-barrel"/>
</dbReference>
<feature type="signal peptide" evidence="4">
    <location>
        <begin position="1"/>
        <end position="30"/>
    </location>
</feature>
<feature type="domain" description="Outer membrane protein beta-barrel" evidence="5">
    <location>
        <begin position="15"/>
        <end position="226"/>
    </location>
</feature>
<dbReference type="Pfam" id="PF13505">
    <property type="entry name" value="OMP_b-brl"/>
    <property type="match status" value="1"/>
</dbReference>
<dbReference type="PANTHER" id="PTHR34001">
    <property type="entry name" value="BLL7405 PROTEIN"/>
    <property type="match status" value="1"/>
</dbReference>
<keyword evidence="3" id="KW-0472">Membrane</keyword>
<dbReference type="Gene3D" id="2.40.160.20">
    <property type="match status" value="1"/>
</dbReference>
<evidence type="ECO:0000256" key="1">
    <source>
        <dbReference type="ARBA" id="ARBA00004370"/>
    </source>
</evidence>
<evidence type="ECO:0000259" key="5">
    <source>
        <dbReference type="Pfam" id="PF13505"/>
    </source>
</evidence>
<proteinExistence type="predicted"/>
<evidence type="ECO:0000256" key="4">
    <source>
        <dbReference type="SAM" id="SignalP"/>
    </source>
</evidence>
<reference evidence="6 7" key="1">
    <citation type="submission" date="2019-01" db="EMBL/GenBank/DDBJ databases">
        <authorList>
            <person name="Chen W.-M."/>
        </authorList>
    </citation>
    <scope>NUCLEOTIDE SEQUENCE [LARGE SCALE GENOMIC DNA]</scope>
    <source>
        <strain evidence="6 7">HPM-16</strain>
    </source>
</reference>
<dbReference type="SUPFAM" id="SSF56925">
    <property type="entry name" value="OMPA-like"/>
    <property type="match status" value="1"/>
</dbReference>
<evidence type="ECO:0000256" key="3">
    <source>
        <dbReference type="ARBA" id="ARBA00023136"/>
    </source>
</evidence>
<dbReference type="GO" id="GO:0016020">
    <property type="term" value="C:membrane"/>
    <property type="evidence" value="ECO:0007669"/>
    <property type="project" value="UniProtKB-SubCell"/>
</dbReference>
<comment type="caution">
    <text evidence="6">The sequence shown here is derived from an EMBL/GenBank/DDBJ whole genome shotgun (WGS) entry which is preliminary data.</text>
</comment>
<organism evidence="6 7">
    <name type="scientific">Neptunomonas marina</name>
    <dbReference type="NCBI Taxonomy" id="1815562"/>
    <lineage>
        <taxon>Bacteria</taxon>
        <taxon>Pseudomonadati</taxon>
        <taxon>Pseudomonadota</taxon>
        <taxon>Gammaproteobacteria</taxon>
        <taxon>Oceanospirillales</taxon>
        <taxon>Oceanospirillaceae</taxon>
        <taxon>Neptunomonas</taxon>
    </lineage>
</organism>
<comment type="subcellular location">
    <subcellularLocation>
        <location evidence="1">Membrane</location>
    </subcellularLocation>
</comment>
<evidence type="ECO:0000256" key="2">
    <source>
        <dbReference type="ARBA" id="ARBA00022729"/>
    </source>
</evidence>
<dbReference type="InterPro" id="IPR027385">
    <property type="entry name" value="Beta-barrel_OMP"/>
</dbReference>
<keyword evidence="2 4" id="KW-0732">Signal</keyword>
<dbReference type="PANTHER" id="PTHR34001:SF3">
    <property type="entry name" value="BLL7405 PROTEIN"/>
    <property type="match status" value="1"/>
</dbReference>
<gene>
    <name evidence="6" type="ORF">EOE65_00850</name>
</gene>
<evidence type="ECO:0000313" key="6">
    <source>
        <dbReference type="EMBL" id="RVU32231.1"/>
    </source>
</evidence>
<dbReference type="InterPro" id="IPR051692">
    <property type="entry name" value="OMP-like"/>
</dbReference>
<name>A0A437QCJ1_9GAMM</name>
<dbReference type="EMBL" id="SACQ01000001">
    <property type="protein sequence ID" value="RVU32231.1"/>
    <property type="molecule type" value="Genomic_DNA"/>
</dbReference>
<evidence type="ECO:0000313" key="7">
    <source>
        <dbReference type="Proteomes" id="UP000282818"/>
    </source>
</evidence>
<feature type="chain" id="PRO_5018993020" evidence="4">
    <location>
        <begin position="31"/>
        <end position="226"/>
    </location>
</feature>
<dbReference type="Proteomes" id="UP000282818">
    <property type="component" value="Unassembled WGS sequence"/>
</dbReference>
<accession>A0A437QCJ1</accession>